<organism evidence="1 2">
    <name type="scientific">Paramecium pentaurelia</name>
    <dbReference type="NCBI Taxonomy" id="43138"/>
    <lineage>
        <taxon>Eukaryota</taxon>
        <taxon>Sar</taxon>
        <taxon>Alveolata</taxon>
        <taxon>Ciliophora</taxon>
        <taxon>Intramacronucleata</taxon>
        <taxon>Oligohymenophorea</taxon>
        <taxon>Peniculida</taxon>
        <taxon>Parameciidae</taxon>
        <taxon>Paramecium</taxon>
    </lineage>
</organism>
<dbReference type="EMBL" id="CAJJDO010000147">
    <property type="protein sequence ID" value="CAD8207487.1"/>
    <property type="molecule type" value="Genomic_DNA"/>
</dbReference>
<sequence>MTTCIGPKLKFELLQNKIVSFNYIYELEYQDQIQKLMEKKVSFADSSIVFLHYSEEEIFHFRERLRAQLQQEKTETLFLNPSLFETSLQSKTRSCFKPVEN</sequence>
<gene>
    <name evidence="1" type="ORF">PPENT_87.1.T1470112</name>
</gene>
<protein>
    <submittedName>
        <fullName evidence="1">Uncharacterized protein</fullName>
    </submittedName>
</protein>
<proteinExistence type="predicted"/>
<evidence type="ECO:0000313" key="2">
    <source>
        <dbReference type="Proteomes" id="UP000689195"/>
    </source>
</evidence>
<accession>A0A8S1Y2U5</accession>
<comment type="caution">
    <text evidence="1">The sequence shown here is derived from an EMBL/GenBank/DDBJ whole genome shotgun (WGS) entry which is preliminary data.</text>
</comment>
<reference evidence="1" key="1">
    <citation type="submission" date="2021-01" db="EMBL/GenBank/DDBJ databases">
        <authorList>
            <consortium name="Genoscope - CEA"/>
            <person name="William W."/>
        </authorList>
    </citation>
    <scope>NUCLEOTIDE SEQUENCE</scope>
</reference>
<keyword evidence="2" id="KW-1185">Reference proteome</keyword>
<dbReference type="OrthoDB" id="302026at2759"/>
<evidence type="ECO:0000313" key="1">
    <source>
        <dbReference type="EMBL" id="CAD8207487.1"/>
    </source>
</evidence>
<name>A0A8S1Y2U5_9CILI</name>
<dbReference type="Proteomes" id="UP000689195">
    <property type="component" value="Unassembled WGS sequence"/>
</dbReference>
<dbReference type="AlphaFoldDB" id="A0A8S1Y2U5"/>